<protein>
    <submittedName>
        <fullName evidence="1">Uncharacterized protein</fullName>
    </submittedName>
</protein>
<comment type="caution">
    <text evidence="1">The sequence shown here is derived from an EMBL/GenBank/DDBJ whole genome shotgun (WGS) entry which is preliminary data.</text>
</comment>
<keyword evidence="2" id="KW-1185">Reference proteome</keyword>
<accession>A0ACC0I598</accession>
<dbReference type="Proteomes" id="UP001060215">
    <property type="component" value="Chromosome 2"/>
</dbReference>
<evidence type="ECO:0000313" key="2">
    <source>
        <dbReference type="Proteomes" id="UP001060215"/>
    </source>
</evidence>
<dbReference type="EMBL" id="CM045759">
    <property type="protein sequence ID" value="KAI8020468.1"/>
    <property type="molecule type" value="Genomic_DNA"/>
</dbReference>
<proteinExistence type="predicted"/>
<organism evidence="1 2">
    <name type="scientific">Camellia lanceoleosa</name>
    <dbReference type="NCBI Taxonomy" id="1840588"/>
    <lineage>
        <taxon>Eukaryota</taxon>
        <taxon>Viridiplantae</taxon>
        <taxon>Streptophyta</taxon>
        <taxon>Embryophyta</taxon>
        <taxon>Tracheophyta</taxon>
        <taxon>Spermatophyta</taxon>
        <taxon>Magnoliopsida</taxon>
        <taxon>eudicotyledons</taxon>
        <taxon>Gunneridae</taxon>
        <taxon>Pentapetalae</taxon>
        <taxon>asterids</taxon>
        <taxon>Ericales</taxon>
        <taxon>Theaceae</taxon>
        <taxon>Camellia</taxon>
    </lineage>
</organism>
<name>A0ACC0I598_9ERIC</name>
<gene>
    <name evidence="1" type="ORF">LOK49_LG04G00465</name>
</gene>
<reference evidence="1 2" key="1">
    <citation type="journal article" date="2022" name="Plant J.">
        <title>Chromosome-level genome of Camellia lanceoleosa provides a valuable resource for understanding genome evolution and self-incompatibility.</title>
        <authorList>
            <person name="Gong W."/>
            <person name="Xiao S."/>
            <person name="Wang L."/>
            <person name="Liao Z."/>
            <person name="Chang Y."/>
            <person name="Mo W."/>
            <person name="Hu G."/>
            <person name="Li W."/>
            <person name="Zhao G."/>
            <person name="Zhu H."/>
            <person name="Hu X."/>
            <person name="Ji K."/>
            <person name="Xiang X."/>
            <person name="Song Q."/>
            <person name="Yuan D."/>
            <person name="Jin S."/>
            <person name="Zhang L."/>
        </authorList>
    </citation>
    <scope>NUCLEOTIDE SEQUENCE [LARGE SCALE GENOMIC DNA]</scope>
    <source>
        <strain evidence="1">SQ_2022a</strain>
    </source>
</reference>
<sequence length="153" mass="16725">MDSFGNLHLRQEIVGQLLWLCWHIWKARNEFIFNHVQVDPMAIIFKAARDATEFMQAQALLASPPRVLRQSSGITQAWVAPARGTLRVNCDVALHPGSKVGAVAALLRNDQGFLLDGVATTVQCASVLQGEVLAIRLACVMCDTLQLSCVEVA</sequence>
<evidence type="ECO:0000313" key="1">
    <source>
        <dbReference type="EMBL" id="KAI8020468.1"/>
    </source>
</evidence>